<dbReference type="Gene3D" id="1.10.10.1250">
    <property type="entry name" value="RNA polymerase, subunit delta, N-terminal domain"/>
    <property type="match status" value="1"/>
</dbReference>
<evidence type="ECO:0000313" key="9">
    <source>
        <dbReference type="EMBL" id="MFK2825637.1"/>
    </source>
</evidence>
<proteinExistence type="inferred from homology"/>
<evidence type="ECO:0000256" key="2">
    <source>
        <dbReference type="ARBA" id="ARBA00022478"/>
    </source>
</evidence>
<feature type="region of interest" description="Disordered" evidence="7">
    <location>
        <begin position="92"/>
        <end position="182"/>
    </location>
</feature>
<gene>
    <name evidence="6 9" type="primary">rpoE</name>
    <name evidence="9" type="ORF">QYG89_08085</name>
</gene>
<accession>A0ABW8I851</accession>
<protein>
    <recommendedName>
        <fullName evidence="6">Probable DNA-directed RNA polymerase subunit delta</fullName>
    </recommendedName>
    <alternativeName>
        <fullName evidence="6">RNAP delta factor</fullName>
    </alternativeName>
</protein>
<feature type="compositionally biased region" description="Acidic residues" evidence="7">
    <location>
        <begin position="110"/>
        <end position="182"/>
    </location>
</feature>
<keyword evidence="5 6" id="KW-0804">Transcription</keyword>
<dbReference type="InterPro" id="IPR029757">
    <property type="entry name" value="RpoE"/>
</dbReference>
<comment type="similarity">
    <text evidence="1 6">Belongs to the RpoE family.</text>
</comment>
<feature type="domain" description="HTH HARE-type" evidence="8">
    <location>
        <begin position="14"/>
        <end position="81"/>
    </location>
</feature>
<dbReference type="PROSITE" id="PS51913">
    <property type="entry name" value="HTH_HARE"/>
    <property type="match status" value="1"/>
</dbReference>
<name>A0ABW8I851_9BACI</name>
<keyword evidence="10" id="KW-1185">Reference proteome</keyword>
<dbReference type="EMBL" id="JAUIYO010000004">
    <property type="protein sequence ID" value="MFK2825637.1"/>
    <property type="molecule type" value="Genomic_DNA"/>
</dbReference>
<dbReference type="GO" id="GO:0000428">
    <property type="term" value="C:DNA-directed RNA polymerase complex"/>
    <property type="evidence" value="ECO:0007669"/>
    <property type="project" value="UniProtKB-KW"/>
</dbReference>
<dbReference type="RefSeq" id="WP_404316411.1">
    <property type="nucleotide sequence ID" value="NZ_JAUIYO010000004.1"/>
</dbReference>
<organism evidence="9 10">
    <name type="scientific">Bacillus lumedeiriae</name>
    <dbReference type="NCBI Taxonomy" id="3058829"/>
    <lineage>
        <taxon>Bacteria</taxon>
        <taxon>Bacillati</taxon>
        <taxon>Bacillota</taxon>
        <taxon>Bacilli</taxon>
        <taxon>Bacillales</taxon>
        <taxon>Bacillaceae</taxon>
        <taxon>Bacillus</taxon>
    </lineage>
</organism>
<dbReference type="GO" id="GO:0003899">
    <property type="term" value="F:DNA-directed RNA polymerase activity"/>
    <property type="evidence" value="ECO:0007669"/>
    <property type="project" value="UniProtKB-EC"/>
</dbReference>
<evidence type="ECO:0000313" key="10">
    <source>
        <dbReference type="Proteomes" id="UP001619911"/>
    </source>
</evidence>
<evidence type="ECO:0000259" key="8">
    <source>
        <dbReference type="PROSITE" id="PS51913"/>
    </source>
</evidence>
<dbReference type="InterPro" id="IPR038087">
    <property type="entry name" value="RNAP_delta_N_dom_sf"/>
</dbReference>
<evidence type="ECO:0000256" key="4">
    <source>
        <dbReference type="ARBA" id="ARBA00022695"/>
    </source>
</evidence>
<evidence type="ECO:0000256" key="6">
    <source>
        <dbReference type="HAMAP-Rule" id="MF_00357"/>
    </source>
</evidence>
<comment type="subunit">
    <text evidence="6">RNAP is composed of a core of 2 alpha, a beta and a beta' subunits. The core is associated with a delta subunit and one of several sigma factors.</text>
</comment>
<reference evidence="9 10" key="1">
    <citation type="submission" date="2023-07" db="EMBL/GenBank/DDBJ databases">
        <title>Bacillus lucianemedeirus sp. nov, a new species isolated from an immunobiological production facility.</title>
        <authorList>
            <person name="Costa L.V."/>
            <person name="Miranda R.V.S.L."/>
            <person name="Brandao M.L.L."/>
            <person name="Reis C.M.F."/>
            <person name="Frazao A.M."/>
            <person name="Cruz F.V."/>
            <person name="Baio P.V.P."/>
            <person name="Veras J.F.C."/>
            <person name="Ramos J.N."/>
            <person name="Vieira V."/>
        </authorList>
    </citation>
    <scope>NUCLEOTIDE SEQUENCE [LARGE SCALE GENOMIC DNA]</scope>
    <source>
        <strain evidence="9 10">B190/17</strain>
    </source>
</reference>
<keyword evidence="4 6" id="KW-0548">Nucleotidyltransferase</keyword>
<keyword evidence="2 6" id="KW-0240">DNA-directed RNA polymerase</keyword>
<dbReference type="Proteomes" id="UP001619911">
    <property type="component" value="Unassembled WGS sequence"/>
</dbReference>
<evidence type="ECO:0000256" key="5">
    <source>
        <dbReference type="ARBA" id="ARBA00023163"/>
    </source>
</evidence>
<evidence type="ECO:0000256" key="7">
    <source>
        <dbReference type="SAM" id="MobiDB-lite"/>
    </source>
</evidence>
<dbReference type="NCBIfam" id="TIGR04567">
    <property type="entry name" value="RNAP_delt_lowGC"/>
    <property type="match status" value="1"/>
</dbReference>
<evidence type="ECO:0000256" key="1">
    <source>
        <dbReference type="ARBA" id="ARBA00009828"/>
    </source>
</evidence>
<comment type="caution">
    <text evidence="9">The sequence shown here is derived from an EMBL/GenBank/DDBJ whole genome shotgun (WGS) entry which is preliminary data.</text>
</comment>
<dbReference type="InterPro" id="IPR007759">
    <property type="entry name" value="Asxl_HARE-HTH"/>
</dbReference>
<comment type="function">
    <text evidence="6">Participates in both the initiation and recycling phases of transcription. In the presence of the delta subunit, RNAP displays an increased specificity of transcription, a decreased affinity for nucleic acids, and an increased efficiency of RNA synthesis because of enhanced recycling.</text>
</comment>
<sequence>MNLKQLSTEELKEMSMIEIAYAILKENKQPIAFQEILSQIQKYQESSDVELKSRISQFYTDLNIDGRFITFGENRWGLRAWYPVDQLEEEAAPAVKAKKKKTKKASKEEIDFDEEDLDEVDVVEEDEEFDEDDFEDLDDEDIEEVDEEDLDDLDEDEDEEFEDDLAAEDEYDLDEDEEEDLK</sequence>
<evidence type="ECO:0000256" key="3">
    <source>
        <dbReference type="ARBA" id="ARBA00022679"/>
    </source>
</evidence>
<dbReference type="Pfam" id="PF05066">
    <property type="entry name" value="HARE-HTH"/>
    <property type="match status" value="1"/>
</dbReference>
<dbReference type="HAMAP" id="MF_00357">
    <property type="entry name" value="RNApol_bact_RpoE"/>
    <property type="match status" value="1"/>
</dbReference>
<keyword evidence="3 6" id="KW-0808">Transferase</keyword>